<dbReference type="InterPro" id="IPR001347">
    <property type="entry name" value="SIS_dom"/>
</dbReference>
<dbReference type="InterPro" id="IPR046348">
    <property type="entry name" value="SIS_dom_sf"/>
</dbReference>
<dbReference type="PANTHER" id="PTHR30514:SF1">
    <property type="entry name" value="HTH-TYPE TRANSCRIPTIONAL REGULATOR HEXR-RELATED"/>
    <property type="match status" value="1"/>
</dbReference>
<feature type="domain" description="SIS" evidence="1">
    <location>
        <begin position="24"/>
        <end position="164"/>
    </location>
</feature>
<dbReference type="AlphaFoldDB" id="X1CJ86"/>
<dbReference type="EMBL" id="BART01017973">
    <property type="protein sequence ID" value="GAG84291.1"/>
    <property type="molecule type" value="Genomic_DNA"/>
</dbReference>
<protein>
    <recommendedName>
        <fullName evidence="1">SIS domain-containing protein</fullName>
    </recommendedName>
</protein>
<name>X1CJ86_9ZZZZ</name>
<accession>X1CJ86</accession>
<dbReference type="GO" id="GO:0097367">
    <property type="term" value="F:carbohydrate derivative binding"/>
    <property type="evidence" value="ECO:0007669"/>
    <property type="project" value="InterPro"/>
</dbReference>
<dbReference type="InterPro" id="IPR047640">
    <property type="entry name" value="RpiR-like"/>
</dbReference>
<organism evidence="2">
    <name type="scientific">marine sediment metagenome</name>
    <dbReference type="NCBI Taxonomy" id="412755"/>
    <lineage>
        <taxon>unclassified sequences</taxon>
        <taxon>metagenomes</taxon>
        <taxon>ecological metagenomes</taxon>
    </lineage>
</organism>
<dbReference type="Gene3D" id="3.40.50.10490">
    <property type="entry name" value="Glucose-6-phosphate isomerase like protein, domain 1"/>
    <property type="match status" value="1"/>
</dbReference>
<dbReference type="PROSITE" id="PS51464">
    <property type="entry name" value="SIS"/>
    <property type="match status" value="1"/>
</dbReference>
<gene>
    <name evidence="2" type="ORF">S01H4_34027</name>
</gene>
<dbReference type="SUPFAM" id="SSF53697">
    <property type="entry name" value="SIS domain"/>
    <property type="match status" value="1"/>
</dbReference>
<sequence>VFHANIQGLADSLKILDRKEVKKAVEALVNAKKVLFCGVGTSAPIAEEAYHRFLYLGIPCVFSGDPHLQIGLALSLTKQDVAVGVSHSGSTEDTLKPLRLAKENGATVICITNYINSPIAQLADIKLITSFREIIFRIAAMAARVAQLTIIEALYVNVAIKMKDKAVRNIEKLEKLLR</sequence>
<reference evidence="2" key="1">
    <citation type="journal article" date="2014" name="Front. Microbiol.">
        <title>High frequency of phylogenetically diverse reductive dehalogenase-homologous genes in deep subseafloor sedimentary metagenomes.</title>
        <authorList>
            <person name="Kawai M."/>
            <person name="Futagami T."/>
            <person name="Toyoda A."/>
            <person name="Takaki Y."/>
            <person name="Nishi S."/>
            <person name="Hori S."/>
            <person name="Arai W."/>
            <person name="Tsubouchi T."/>
            <person name="Morono Y."/>
            <person name="Uchiyama I."/>
            <person name="Ito T."/>
            <person name="Fujiyama A."/>
            <person name="Inagaki F."/>
            <person name="Takami H."/>
        </authorList>
    </citation>
    <scope>NUCLEOTIDE SEQUENCE</scope>
    <source>
        <strain evidence="2">Expedition CK06-06</strain>
    </source>
</reference>
<dbReference type="GO" id="GO:0003700">
    <property type="term" value="F:DNA-binding transcription factor activity"/>
    <property type="evidence" value="ECO:0007669"/>
    <property type="project" value="InterPro"/>
</dbReference>
<comment type="caution">
    <text evidence="2">The sequence shown here is derived from an EMBL/GenBank/DDBJ whole genome shotgun (WGS) entry which is preliminary data.</text>
</comment>
<feature type="non-terminal residue" evidence="2">
    <location>
        <position position="1"/>
    </location>
</feature>
<dbReference type="GO" id="GO:0003677">
    <property type="term" value="F:DNA binding"/>
    <property type="evidence" value="ECO:0007669"/>
    <property type="project" value="InterPro"/>
</dbReference>
<evidence type="ECO:0000259" key="1">
    <source>
        <dbReference type="PROSITE" id="PS51464"/>
    </source>
</evidence>
<evidence type="ECO:0000313" key="2">
    <source>
        <dbReference type="EMBL" id="GAG84291.1"/>
    </source>
</evidence>
<dbReference type="GO" id="GO:1901135">
    <property type="term" value="P:carbohydrate derivative metabolic process"/>
    <property type="evidence" value="ECO:0007669"/>
    <property type="project" value="InterPro"/>
</dbReference>
<dbReference type="Pfam" id="PF01380">
    <property type="entry name" value="SIS"/>
    <property type="match status" value="1"/>
</dbReference>
<dbReference type="CDD" id="cd05013">
    <property type="entry name" value="SIS_RpiR"/>
    <property type="match status" value="1"/>
</dbReference>
<dbReference type="InterPro" id="IPR035472">
    <property type="entry name" value="RpiR-like_SIS"/>
</dbReference>
<dbReference type="PANTHER" id="PTHR30514">
    <property type="entry name" value="GLUCOKINASE"/>
    <property type="match status" value="1"/>
</dbReference>
<proteinExistence type="predicted"/>